<dbReference type="Pfam" id="PF11470">
    <property type="entry name" value="TUG-UBL1"/>
    <property type="match status" value="1"/>
</dbReference>
<dbReference type="CDD" id="cd16105">
    <property type="entry name" value="Ubl_ASPSCR1_like"/>
    <property type="match status" value="1"/>
</dbReference>
<dbReference type="AlphaFoldDB" id="A0ABD1DMF4"/>
<dbReference type="PANTHER" id="PTHR46467">
    <property type="entry name" value="TETHER CONTAINING UBX DOMAIN FOR GLUT4"/>
    <property type="match status" value="1"/>
</dbReference>
<protein>
    <recommendedName>
        <fullName evidence="1">TUG ubiquitin-like domain-containing protein</fullName>
    </recommendedName>
</protein>
<dbReference type="EMBL" id="JBEHCU010005256">
    <property type="protein sequence ID" value="KAL1400415.1"/>
    <property type="molecule type" value="Genomic_DNA"/>
</dbReference>
<dbReference type="PANTHER" id="PTHR46467:SF1">
    <property type="entry name" value="TETHER CONTAINING UBX DOMAIN FOR GLUT4"/>
    <property type="match status" value="1"/>
</dbReference>
<organism evidence="2 3">
    <name type="scientific">Culex pipiens pipiens</name>
    <name type="common">Northern house mosquito</name>
    <dbReference type="NCBI Taxonomy" id="38569"/>
    <lineage>
        <taxon>Eukaryota</taxon>
        <taxon>Metazoa</taxon>
        <taxon>Ecdysozoa</taxon>
        <taxon>Arthropoda</taxon>
        <taxon>Hexapoda</taxon>
        <taxon>Insecta</taxon>
        <taxon>Pterygota</taxon>
        <taxon>Neoptera</taxon>
        <taxon>Endopterygota</taxon>
        <taxon>Diptera</taxon>
        <taxon>Nematocera</taxon>
        <taxon>Culicoidea</taxon>
        <taxon>Culicidae</taxon>
        <taxon>Culicinae</taxon>
        <taxon>Culicini</taxon>
        <taxon>Culex</taxon>
        <taxon>Culex</taxon>
    </lineage>
</organism>
<proteinExistence type="predicted"/>
<comment type="caution">
    <text evidence="2">The sequence shown here is derived from an EMBL/GenBank/DDBJ whole genome shotgun (WGS) entry which is preliminary data.</text>
</comment>
<dbReference type="Gene3D" id="3.10.20.90">
    <property type="entry name" value="Phosphatidylinositol 3-kinase Catalytic Subunit, Chain A, domain 1"/>
    <property type="match status" value="1"/>
</dbReference>
<dbReference type="InterPro" id="IPR029071">
    <property type="entry name" value="Ubiquitin-like_domsf"/>
</dbReference>
<sequence length="112" mass="12747">MATTSRTVTVLTINGRRQNVKVEPNTTVLEILEQVCTKHNFNAAEYDLKHHNKVMDLSAMFRFSGLPNNALLEMAEAKKIRTEADVQLAVQLEDGSRSWTERLSPLLRCWTC</sequence>
<dbReference type="InterPro" id="IPR021569">
    <property type="entry name" value="TUG-UBL1"/>
</dbReference>
<dbReference type="Proteomes" id="UP001562425">
    <property type="component" value="Unassembled WGS sequence"/>
</dbReference>
<feature type="domain" description="TUG ubiquitin-like" evidence="1">
    <location>
        <begin position="12"/>
        <end position="74"/>
    </location>
</feature>
<evidence type="ECO:0000259" key="1">
    <source>
        <dbReference type="Pfam" id="PF11470"/>
    </source>
</evidence>
<keyword evidence="3" id="KW-1185">Reference proteome</keyword>
<reference evidence="2 3" key="1">
    <citation type="submission" date="2024-05" db="EMBL/GenBank/DDBJ databases">
        <title>Culex pipiens pipiens assembly and annotation.</title>
        <authorList>
            <person name="Alout H."/>
            <person name="Durand T."/>
        </authorList>
    </citation>
    <scope>NUCLEOTIDE SEQUENCE [LARGE SCALE GENOMIC DNA]</scope>
    <source>
        <strain evidence="2">HA-2024</strain>
        <tissue evidence="2">Whole body</tissue>
    </source>
</reference>
<evidence type="ECO:0000313" key="2">
    <source>
        <dbReference type="EMBL" id="KAL1400415.1"/>
    </source>
</evidence>
<dbReference type="SUPFAM" id="SSF54236">
    <property type="entry name" value="Ubiquitin-like"/>
    <property type="match status" value="1"/>
</dbReference>
<evidence type="ECO:0000313" key="3">
    <source>
        <dbReference type="Proteomes" id="UP001562425"/>
    </source>
</evidence>
<accession>A0ABD1DMF4</accession>
<gene>
    <name evidence="2" type="ORF">pipiens_002069</name>
</gene>
<name>A0ABD1DMF4_CULPP</name>